<proteinExistence type="predicted"/>
<organism evidence="1 2">
    <name type="scientific">Rhodopirellula maiorica SM1</name>
    <dbReference type="NCBI Taxonomy" id="1265738"/>
    <lineage>
        <taxon>Bacteria</taxon>
        <taxon>Pseudomonadati</taxon>
        <taxon>Planctomycetota</taxon>
        <taxon>Planctomycetia</taxon>
        <taxon>Pirellulales</taxon>
        <taxon>Pirellulaceae</taxon>
        <taxon>Novipirellula</taxon>
    </lineage>
</organism>
<evidence type="ECO:0000313" key="2">
    <source>
        <dbReference type="Proteomes" id="UP000011991"/>
    </source>
</evidence>
<dbReference type="Proteomes" id="UP000011991">
    <property type="component" value="Unassembled WGS sequence"/>
</dbReference>
<name>M5RTQ8_9BACT</name>
<dbReference type="AlphaFoldDB" id="M5RTQ8"/>
<dbReference type="PATRIC" id="fig|1265738.3.peg.4296"/>
<protein>
    <submittedName>
        <fullName evidence="1">Uncharacterized protein</fullName>
    </submittedName>
</protein>
<accession>M5RTQ8</accession>
<evidence type="ECO:0000313" key="1">
    <source>
        <dbReference type="EMBL" id="EMI18767.1"/>
    </source>
</evidence>
<gene>
    <name evidence="1" type="ORF">RMSM_04287</name>
</gene>
<reference evidence="1 2" key="1">
    <citation type="journal article" date="2013" name="Mar. Genomics">
        <title>Expression of sulfatases in Rhodopirellula baltica and the diversity of sulfatases in the genus Rhodopirellula.</title>
        <authorList>
            <person name="Wegner C.E."/>
            <person name="Richter-Heitmann T."/>
            <person name="Klindworth A."/>
            <person name="Klockow C."/>
            <person name="Richter M."/>
            <person name="Achstetter T."/>
            <person name="Glockner F.O."/>
            <person name="Harder J."/>
        </authorList>
    </citation>
    <scope>NUCLEOTIDE SEQUENCE [LARGE SCALE GENOMIC DNA]</scope>
    <source>
        <strain evidence="1 2">SM1</strain>
    </source>
</reference>
<keyword evidence="2" id="KW-1185">Reference proteome</keyword>
<comment type="caution">
    <text evidence="1">The sequence shown here is derived from an EMBL/GenBank/DDBJ whole genome shotgun (WGS) entry which is preliminary data.</text>
</comment>
<sequence length="42" mass="4516">MLKTTELNIAVGVAKLGAGGIISLPFDPQGLRHPTQRRSESR</sequence>
<dbReference type="EMBL" id="ANOG01000614">
    <property type="protein sequence ID" value="EMI18767.1"/>
    <property type="molecule type" value="Genomic_DNA"/>
</dbReference>